<dbReference type="GeneID" id="64967348"/>
<name>A0A7R7XA91_9EURO</name>
<keyword evidence="2" id="KW-0960">Knottin</keyword>
<organism evidence="5 6">
    <name type="scientific">Aspergillus puulaauensis</name>
    <dbReference type="NCBI Taxonomy" id="1220207"/>
    <lineage>
        <taxon>Eukaryota</taxon>
        <taxon>Fungi</taxon>
        <taxon>Dikarya</taxon>
        <taxon>Ascomycota</taxon>
        <taxon>Pezizomycotina</taxon>
        <taxon>Eurotiomycetes</taxon>
        <taxon>Eurotiomycetidae</taxon>
        <taxon>Eurotiales</taxon>
        <taxon>Aspergillaceae</taxon>
        <taxon>Aspergillus</taxon>
    </lineage>
</organism>
<keyword evidence="3" id="KW-1015">Disulfide bond</keyword>
<evidence type="ECO:0000256" key="2">
    <source>
        <dbReference type="ARBA" id="ARBA00022854"/>
    </source>
</evidence>
<evidence type="ECO:0000256" key="3">
    <source>
        <dbReference type="ARBA" id="ARBA00023157"/>
    </source>
</evidence>
<protein>
    <submittedName>
        <fullName evidence="5">Uncharacterized protein</fullName>
    </submittedName>
</protein>
<dbReference type="InterPro" id="IPR024206">
    <property type="entry name" value="Gurmarin/antimicrobial_peptd"/>
</dbReference>
<evidence type="ECO:0000256" key="1">
    <source>
        <dbReference type="ARBA" id="ARBA00022529"/>
    </source>
</evidence>
<dbReference type="InterPro" id="IPR009101">
    <property type="entry name" value="Gurmarin/antifun_pep"/>
</dbReference>
<accession>A0A7R7XA91</accession>
<evidence type="ECO:0000313" key="5">
    <source>
        <dbReference type="EMBL" id="BCS17343.1"/>
    </source>
</evidence>
<sequence length="60" mass="6069">MKLSWIAALAVVGTAIAVPAPGGPSTQLKPGAPCKKDGSLGICPSKVCIQKPDQDQGHCK</sequence>
<dbReference type="Pfam" id="PF11410">
    <property type="entry name" value="Antifungal_pept"/>
    <property type="match status" value="1"/>
</dbReference>
<feature type="signal peptide" evidence="4">
    <location>
        <begin position="1"/>
        <end position="17"/>
    </location>
</feature>
<dbReference type="Proteomes" id="UP000654913">
    <property type="component" value="Chromosome 1"/>
</dbReference>
<gene>
    <name evidence="5" type="ORF">APUU_10171A</name>
</gene>
<reference evidence="5" key="2">
    <citation type="submission" date="2021-02" db="EMBL/GenBank/DDBJ databases">
        <title>Aspergillus puulaauensis MK2 genome sequence.</title>
        <authorList>
            <person name="Futagami T."/>
            <person name="Mori K."/>
            <person name="Kadooka C."/>
            <person name="Tanaka T."/>
        </authorList>
    </citation>
    <scope>NUCLEOTIDE SEQUENCE</scope>
    <source>
        <strain evidence="5">MK2</strain>
    </source>
</reference>
<evidence type="ECO:0000256" key="4">
    <source>
        <dbReference type="SAM" id="SignalP"/>
    </source>
</evidence>
<keyword evidence="1" id="KW-0929">Antimicrobial</keyword>
<dbReference type="SUPFAM" id="SSF57048">
    <property type="entry name" value="Gurmarin-like"/>
    <property type="match status" value="1"/>
</dbReference>
<feature type="chain" id="PRO_5031309604" evidence="4">
    <location>
        <begin position="18"/>
        <end position="60"/>
    </location>
</feature>
<keyword evidence="6" id="KW-1185">Reference proteome</keyword>
<dbReference type="KEGG" id="apuu:APUU_10171A"/>
<dbReference type="AlphaFoldDB" id="A0A7R7XA91"/>
<keyword evidence="4" id="KW-0732">Signal</keyword>
<dbReference type="RefSeq" id="XP_041549537.1">
    <property type="nucleotide sequence ID" value="XM_041697830.1"/>
</dbReference>
<evidence type="ECO:0000313" key="6">
    <source>
        <dbReference type="Proteomes" id="UP000654913"/>
    </source>
</evidence>
<dbReference type="OrthoDB" id="4233515at2759"/>
<dbReference type="EMBL" id="AP024443">
    <property type="protein sequence ID" value="BCS17343.1"/>
    <property type="molecule type" value="Genomic_DNA"/>
</dbReference>
<reference evidence="5" key="1">
    <citation type="submission" date="2021-01" db="EMBL/GenBank/DDBJ databases">
        <authorList>
            <consortium name="Aspergillus puulaauensis MK2 genome sequencing consortium"/>
            <person name="Kazuki M."/>
            <person name="Futagami T."/>
        </authorList>
    </citation>
    <scope>NUCLEOTIDE SEQUENCE</scope>
    <source>
        <strain evidence="5">MK2</strain>
    </source>
</reference>
<proteinExistence type="predicted"/>